<proteinExistence type="predicted"/>
<accession>A0A1Y6CSG7</accession>
<evidence type="ECO:0000313" key="1">
    <source>
        <dbReference type="EMBL" id="SMF70107.1"/>
    </source>
</evidence>
<dbReference type="EMBL" id="FWZT01000025">
    <property type="protein sequence ID" value="SMF70107.1"/>
    <property type="molecule type" value="Genomic_DNA"/>
</dbReference>
<dbReference type="STRING" id="1513793.SAMN06296036_12592"/>
<dbReference type="AlphaFoldDB" id="A0A1Y6CSG7"/>
<sequence length="37" mass="4233">MIDITRGEAPSLKHRFLDLDIRGAENQGTMRKTSFLN</sequence>
<gene>
    <name evidence="1" type="ORF">SAMN06296036_12592</name>
</gene>
<protein>
    <submittedName>
        <fullName evidence="1">Uncharacterized protein</fullName>
    </submittedName>
</protein>
<name>A0A1Y6CSG7_9BACT</name>
<evidence type="ECO:0000313" key="2">
    <source>
        <dbReference type="Proteomes" id="UP000192907"/>
    </source>
</evidence>
<reference evidence="2" key="1">
    <citation type="submission" date="2017-04" db="EMBL/GenBank/DDBJ databases">
        <authorList>
            <person name="Varghese N."/>
            <person name="Submissions S."/>
        </authorList>
    </citation>
    <scope>NUCLEOTIDE SEQUENCE [LARGE SCALE GENOMIC DNA]</scope>
    <source>
        <strain evidence="2">RKEM611</strain>
    </source>
</reference>
<dbReference type="Proteomes" id="UP000192907">
    <property type="component" value="Unassembled WGS sequence"/>
</dbReference>
<organism evidence="1 2">
    <name type="scientific">Pseudobacteriovorax antillogorgiicola</name>
    <dbReference type="NCBI Taxonomy" id="1513793"/>
    <lineage>
        <taxon>Bacteria</taxon>
        <taxon>Pseudomonadati</taxon>
        <taxon>Bdellovibrionota</taxon>
        <taxon>Oligoflexia</taxon>
        <taxon>Oligoflexales</taxon>
        <taxon>Pseudobacteriovoracaceae</taxon>
        <taxon>Pseudobacteriovorax</taxon>
    </lineage>
</organism>
<keyword evidence="2" id="KW-1185">Reference proteome</keyword>